<dbReference type="RefSeq" id="WP_185548168.1">
    <property type="nucleotide sequence ID" value="NZ_JAARYD010000001.1"/>
</dbReference>
<keyword evidence="2" id="KW-0808">Transferase</keyword>
<evidence type="ECO:0000313" key="2">
    <source>
        <dbReference type="EMBL" id="MBC2175190.1"/>
    </source>
</evidence>
<dbReference type="Proteomes" id="UP000541735">
    <property type="component" value="Unassembled WGS sequence"/>
</dbReference>
<dbReference type="InterPro" id="IPR000182">
    <property type="entry name" value="GNAT_dom"/>
</dbReference>
<feature type="domain" description="N-acetyltransferase" evidence="1">
    <location>
        <begin position="11"/>
        <end position="170"/>
    </location>
</feature>
<comment type="caution">
    <text evidence="2">The sequence shown here is derived from an EMBL/GenBank/DDBJ whole genome shotgun (WGS) entry which is preliminary data.</text>
</comment>
<dbReference type="InterPro" id="IPR016181">
    <property type="entry name" value="Acyl_CoA_acyltransferase"/>
</dbReference>
<dbReference type="EMBL" id="JAARYD010000001">
    <property type="protein sequence ID" value="MBC2175190.1"/>
    <property type="molecule type" value="Genomic_DNA"/>
</dbReference>
<gene>
    <name evidence="2" type="ORF">HCB27_01070</name>
</gene>
<organism evidence="2 3">
    <name type="scientific">Listeria booriae</name>
    <dbReference type="NCBI Taxonomy" id="1552123"/>
    <lineage>
        <taxon>Bacteria</taxon>
        <taxon>Bacillati</taxon>
        <taxon>Bacillota</taxon>
        <taxon>Bacilli</taxon>
        <taxon>Bacillales</taxon>
        <taxon>Listeriaceae</taxon>
        <taxon>Listeria</taxon>
    </lineage>
</organism>
<dbReference type="SUPFAM" id="SSF55729">
    <property type="entry name" value="Acyl-CoA N-acyltransferases (Nat)"/>
    <property type="match status" value="1"/>
</dbReference>
<dbReference type="PANTHER" id="PTHR43792">
    <property type="entry name" value="GNAT FAMILY, PUTATIVE (AFU_ORTHOLOGUE AFUA_3G00765)-RELATED-RELATED"/>
    <property type="match status" value="1"/>
</dbReference>
<protein>
    <submittedName>
        <fullName evidence="2">GNAT family N-acetyltransferase</fullName>
    </submittedName>
</protein>
<reference evidence="2 3" key="1">
    <citation type="submission" date="2020-03" db="EMBL/GenBank/DDBJ databases">
        <title>Soil Listeria distribution.</title>
        <authorList>
            <person name="Liao J."/>
            <person name="Wiedmann M."/>
        </authorList>
    </citation>
    <scope>NUCLEOTIDE SEQUENCE [LARGE SCALE GENOMIC DNA]</scope>
    <source>
        <strain evidence="2 3">FSL L7-0259</strain>
    </source>
</reference>
<dbReference type="Gene3D" id="3.40.630.30">
    <property type="match status" value="1"/>
</dbReference>
<dbReference type="AlphaFoldDB" id="A0A7X0Z3C8"/>
<dbReference type="Pfam" id="PF13302">
    <property type="entry name" value="Acetyltransf_3"/>
    <property type="match status" value="1"/>
</dbReference>
<name>A0A7X0Z3C8_9LIST</name>
<dbReference type="GO" id="GO:0016747">
    <property type="term" value="F:acyltransferase activity, transferring groups other than amino-acyl groups"/>
    <property type="evidence" value="ECO:0007669"/>
    <property type="project" value="InterPro"/>
</dbReference>
<dbReference type="InterPro" id="IPR051531">
    <property type="entry name" value="N-acetyltransferase"/>
</dbReference>
<sequence length="171" mass="19724">MKFPTLYTERLTLREITNDDCDSIFALRSNESVAAFQERPLQENMEEALAFIEKINAGVANNAWIFWALTLKETDELIGTICLWNYSENLTRADLGYELMPDSQGQGLMQEALEPVLTYGFNQLSLNRIDAVTHKENIASVNLLKKFNFTLNPDFKDKSEIMYTRKREVRS</sequence>
<accession>A0A7X0Z3C8</accession>
<proteinExistence type="predicted"/>
<dbReference type="PANTHER" id="PTHR43792:SF1">
    <property type="entry name" value="N-ACETYLTRANSFERASE DOMAIN-CONTAINING PROTEIN"/>
    <property type="match status" value="1"/>
</dbReference>
<evidence type="ECO:0000313" key="3">
    <source>
        <dbReference type="Proteomes" id="UP000541735"/>
    </source>
</evidence>
<evidence type="ECO:0000259" key="1">
    <source>
        <dbReference type="PROSITE" id="PS51186"/>
    </source>
</evidence>
<dbReference type="PROSITE" id="PS51186">
    <property type="entry name" value="GNAT"/>
    <property type="match status" value="1"/>
</dbReference>